<comment type="caution">
    <text evidence="1">The sequence shown here is derived from an EMBL/GenBank/DDBJ whole genome shotgun (WGS) entry which is preliminary data.</text>
</comment>
<dbReference type="InterPro" id="IPR006939">
    <property type="entry name" value="SNF5"/>
</dbReference>
<evidence type="ECO:0000313" key="1">
    <source>
        <dbReference type="EMBL" id="ETO36238.1"/>
    </source>
</evidence>
<gene>
    <name evidence="1" type="ORF">RFI_00825</name>
</gene>
<organism evidence="1 2">
    <name type="scientific">Reticulomyxa filosa</name>
    <dbReference type="NCBI Taxonomy" id="46433"/>
    <lineage>
        <taxon>Eukaryota</taxon>
        <taxon>Sar</taxon>
        <taxon>Rhizaria</taxon>
        <taxon>Retaria</taxon>
        <taxon>Foraminifera</taxon>
        <taxon>Monothalamids</taxon>
        <taxon>Reticulomyxidae</taxon>
        <taxon>Reticulomyxa</taxon>
    </lineage>
</organism>
<accession>X6PDQ7</accession>
<dbReference type="GO" id="GO:0006338">
    <property type="term" value="P:chromatin remodeling"/>
    <property type="evidence" value="ECO:0007669"/>
    <property type="project" value="InterPro"/>
</dbReference>
<dbReference type="AlphaFoldDB" id="X6PDQ7"/>
<dbReference type="Pfam" id="PF04855">
    <property type="entry name" value="SNF5"/>
    <property type="match status" value="1"/>
</dbReference>
<dbReference type="GO" id="GO:0000228">
    <property type="term" value="C:nuclear chromosome"/>
    <property type="evidence" value="ECO:0007669"/>
    <property type="project" value="InterPro"/>
</dbReference>
<name>X6PDQ7_RETFI</name>
<dbReference type="EMBL" id="ASPP01000866">
    <property type="protein sequence ID" value="ETO36238.1"/>
    <property type="molecule type" value="Genomic_DNA"/>
</dbReference>
<dbReference type="Proteomes" id="UP000023152">
    <property type="component" value="Unassembled WGS sequence"/>
</dbReference>
<evidence type="ECO:0000313" key="2">
    <source>
        <dbReference type="Proteomes" id="UP000023152"/>
    </source>
</evidence>
<sequence length="209" mass="24689">MCIFRQRVFGLQFVNNLSRDYGEPHNKKLKRRLERAFHYQIKQAMSAFQNPSCASSNANNNENCVAADTADPSVLKKDQEKMIEVRIRVWDDVHTYQLRYEDTLLWNIQSSNDDTCELFAKQLVKELALPDRYELRIAKIIREECLKFQLTLQNAPKELTNPIYYETSIQDIRHKLNISENKSGSDMYQFNLEGYQPSLFTHSYHHFQT</sequence>
<reference evidence="1 2" key="1">
    <citation type="journal article" date="2013" name="Curr. Biol.">
        <title>The Genome of the Foraminiferan Reticulomyxa filosa.</title>
        <authorList>
            <person name="Glockner G."/>
            <person name="Hulsmann N."/>
            <person name="Schleicher M."/>
            <person name="Noegel A.A."/>
            <person name="Eichinger L."/>
            <person name="Gallinger C."/>
            <person name="Pawlowski J."/>
            <person name="Sierra R."/>
            <person name="Euteneuer U."/>
            <person name="Pillet L."/>
            <person name="Moustafa A."/>
            <person name="Platzer M."/>
            <person name="Groth M."/>
            <person name="Szafranski K."/>
            <person name="Schliwa M."/>
        </authorList>
    </citation>
    <scope>NUCLEOTIDE SEQUENCE [LARGE SCALE GENOMIC DNA]</scope>
</reference>
<protein>
    <submittedName>
        <fullName evidence="1">Uncharacterized protein</fullName>
    </submittedName>
</protein>
<proteinExistence type="predicted"/>
<keyword evidence="2" id="KW-1185">Reference proteome</keyword>